<gene>
    <name evidence="1" type="ORF">LCGC14_3150690</name>
</gene>
<evidence type="ECO:0000313" key="1">
    <source>
        <dbReference type="EMBL" id="KKK47885.1"/>
    </source>
</evidence>
<dbReference type="AlphaFoldDB" id="A0A0F8WIA3"/>
<name>A0A0F8WIA3_9ZZZZ</name>
<accession>A0A0F8WIA3</accession>
<dbReference type="EMBL" id="LAZR01069346">
    <property type="protein sequence ID" value="KKK47885.1"/>
    <property type="molecule type" value="Genomic_DNA"/>
</dbReference>
<proteinExistence type="predicted"/>
<protein>
    <submittedName>
        <fullName evidence="1">Uncharacterized protein</fullName>
    </submittedName>
</protein>
<sequence length="44" mass="4628">QLLEGDALRLRYSGRGAGEVGELGRADCQLLVVQLDAEDGLVGD</sequence>
<reference evidence="1" key="1">
    <citation type="journal article" date="2015" name="Nature">
        <title>Complex archaea that bridge the gap between prokaryotes and eukaryotes.</title>
        <authorList>
            <person name="Spang A."/>
            <person name="Saw J.H."/>
            <person name="Jorgensen S.L."/>
            <person name="Zaremba-Niedzwiedzka K."/>
            <person name="Martijn J."/>
            <person name="Lind A.E."/>
            <person name="van Eijk R."/>
            <person name="Schleper C."/>
            <person name="Guy L."/>
            <person name="Ettema T.J."/>
        </authorList>
    </citation>
    <scope>NUCLEOTIDE SEQUENCE</scope>
</reference>
<feature type="non-terminal residue" evidence="1">
    <location>
        <position position="1"/>
    </location>
</feature>
<organism evidence="1">
    <name type="scientific">marine sediment metagenome</name>
    <dbReference type="NCBI Taxonomy" id="412755"/>
    <lineage>
        <taxon>unclassified sequences</taxon>
        <taxon>metagenomes</taxon>
        <taxon>ecological metagenomes</taxon>
    </lineage>
</organism>
<comment type="caution">
    <text evidence="1">The sequence shown here is derived from an EMBL/GenBank/DDBJ whole genome shotgun (WGS) entry which is preliminary data.</text>
</comment>